<feature type="signal peptide" evidence="2">
    <location>
        <begin position="1"/>
        <end position="16"/>
    </location>
</feature>
<keyword evidence="2" id="KW-0732">Signal</keyword>
<reference evidence="4 5" key="1">
    <citation type="submission" date="2017-07" db="EMBL/GenBank/DDBJ databases">
        <title>Genome sequence of the Sordaria macrospora wild type strain R19027.</title>
        <authorList>
            <person name="Nowrousian M."/>
            <person name="Teichert I."/>
            <person name="Kueck U."/>
        </authorList>
    </citation>
    <scope>NUCLEOTIDE SEQUENCE [LARGE SCALE GENOMIC DNA]</scope>
    <source>
        <strain evidence="4 5">R19027</strain>
        <tissue evidence="4">Mycelium</tissue>
    </source>
</reference>
<organism evidence="4 5">
    <name type="scientific">Sordaria macrospora</name>
    <dbReference type="NCBI Taxonomy" id="5147"/>
    <lineage>
        <taxon>Eukaryota</taxon>
        <taxon>Fungi</taxon>
        <taxon>Dikarya</taxon>
        <taxon>Ascomycota</taxon>
        <taxon>Pezizomycotina</taxon>
        <taxon>Sordariomycetes</taxon>
        <taxon>Sordariomycetidae</taxon>
        <taxon>Sordariales</taxon>
        <taxon>Sordariaceae</taxon>
        <taxon>Sordaria</taxon>
    </lineage>
</organism>
<feature type="chain" id="PRO_5035759370" description="DUF7907 domain-containing protein" evidence="2">
    <location>
        <begin position="17"/>
        <end position="259"/>
    </location>
</feature>
<dbReference type="EMBL" id="NMPR01000196">
    <property type="protein sequence ID" value="KAA8628243.1"/>
    <property type="molecule type" value="Genomic_DNA"/>
</dbReference>
<evidence type="ECO:0000259" key="3">
    <source>
        <dbReference type="Pfam" id="PF25484"/>
    </source>
</evidence>
<dbReference type="AlphaFoldDB" id="A0A8S8ZDT7"/>
<evidence type="ECO:0000256" key="1">
    <source>
        <dbReference type="SAM" id="MobiDB-lite"/>
    </source>
</evidence>
<dbReference type="VEuPathDB" id="FungiDB:SMAC_09233"/>
<gene>
    <name evidence="4" type="ORF">SMACR_09233</name>
</gene>
<feature type="domain" description="DUF7907" evidence="3">
    <location>
        <begin position="38"/>
        <end position="231"/>
    </location>
</feature>
<evidence type="ECO:0000313" key="4">
    <source>
        <dbReference type="EMBL" id="KAA8628243.1"/>
    </source>
</evidence>
<proteinExistence type="predicted"/>
<feature type="region of interest" description="Disordered" evidence="1">
    <location>
        <begin position="153"/>
        <end position="178"/>
    </location>
</feature>
<evidence type="ECO:0000313" key="5">
    <source>
        <dbReference type="Proteomes" id="UP000433876"/>
    </source>
</evidence>
<protein>
    <recommendedName>
        <fullName evidence="3">DUF7907 domain-containing protein</fullName>
    </recommendedName>
</protein>
<name>A0A8S8ZDT7_SORMA</name>
<comment type="caution">
    <text evidence="4">The sequence shown here is derived from an EMBL/GenBank/DDBJ whole genome shotgun (WGS) entry which is preliminary data.</text>
</comment>
<dbReference type="InterPro" id="IPR057229">
    <property type="entry name" value="DUF7907"/>
</dbReference>
<evidence type="ECO:0000256" key="2">
    <source>
        <dbReference type="SAM" id="SignalP"/>
    </source>
</evidence>
<dbReference type="Proteomes" id="UP000433876">
    <property type="component" value="Unassembled WGS sequence"/>
</dbReference>
<sequence>MLTTLIALAALTLTTASPLHLDDSSPASEQPPTSSAYGFALVANLTDPDMARNLFLDDINHWSLRGVHVGAGQSTAVLAKPNTTSSSSPHQIYYQNSTGGISLDNSNPLPLSIRLGGTYDSDFPSVLYLGIFFGLSTPSLTIHFDPPGHPRLYVSSAGANSPEADKPTSPGSPVTDEEAPELYRQGAFIVCNETDPVYTRPQYPVRFAKSNGDGTVSLPSNCARIELLAECGTLRYLDGQGMEYGQDRPGVVGCFDGGL</sequence>
<dbReference type="Pfam" id="PF25484">
    <property type="entry name" value="DUF7907"/>
    <property type="match status" value="1"/>
</dbReference>
<accession>A0A8S8ZDT7</accession>